<gene>
    <name evidence="1" type="ORF">ACJMK2_016352</name>
</gene>
<comment type="caution">
    <text evidence="1">The sequence shown here is derived from an EMBL/GenBank/DDBJ whole genome shotgun (WGS) entry which is preliminary data.</text>
</comment>
<proteinExistence type="predicted"/>
<name>A0ABD3UUF9_SINWO</name>
<dbReference type="AlphaFoldDB" id="A0ABD3UUF9"/>
<dbReference type="EMBL" id="JBJQND010000015">
    <property type="protein sequence ID" value="KAL3852735.1"/>
    <property type="molecule type" value="Genomic_DNA"/>
</dbReference>
<organism evidence="1 2">
    <name type="scientific">Sinanodonta woodiana</name>
    <name type="common">Chinese pond mussel</name>
    <name type="synonym">Anodonta woodiana</name>
    <dbReference type="NCBI Taxonomy" id="1069815"/>
    <lineage>
        <taxon>Eukaryota</taxon>
        <taxon>Metazoa</taxon>
        <taxon>Spiralia</taxon>
        <taxon>Lophotrochozoa</taxon>
        <taxon>Mollusca</taxon>
        <taxon>Bivalvia</taxon>
        <taxon>Autobranchia</taxon>
        <taxon>Heteroconchia</taxon>
        <taxon>Palaeoheterodonta</taxon>
        <taxon>Unionida</taxon>
        <taxon>Unionoidea</taxon>
        <taxon>Unionidae</taxon>
        <taxon>Unioninae</taxon>
        <taxon>Sinanodonta</taxon>
    </lineage>
</organism>
<protein>
    <submittedName>
        <fullName evidence="1">Uncharacterized protein</fullName>
    </submittedName>
</protein>
<reference evidence="1 2" key="1">
    <citation type="submission" date="2024-11" db="EMBL/GenBank/DDBJ databases">
        <title>Chromosome-level genome assembly of the freshwater bivalve Anodonta woodiana.</title>
        <authorList>
            <person name="Chen X."/>
        </authorList>
    </citation>
    <scope>NUCLEOTIDE SEQUENCE [LARGE SCALE GENOMIC DNA]</scope>
    <source>
        <strain evidence="1">MN2024</strain>
        <tissue evidence="1">Gills</tissue>
    </source>
</reference>
<keyword evidence="2" id="KW-1185">Reference proteome</keyword>
<evidence type="ECO:0000313" key="2">
    <source>
        <dbReference type="Proteomes" id="UP001634394"/>
    </source>
</evidence>
<evidence type="ECO:0000313" key="1">
    <source>
        <dbReference type="EMBL" id="KAL3852735.1"/>
    </source>
</evidence>
<sequence>MATIGLGKHLKKFSSSAVDANNVGGGANQTLFDKESVGKWSEVKKKVSTNIYI</sequence>
<accession>A0ABD3UUF9</accession>
<dbReference type="Proteomes" id="UP001634394">
    <property type="component" value="Unassembled WGS sequence"/>
</dbReference>
<feature type="non-terminal residue" evidence="1">
    <location>
        <position position="53"/>
    </location>
</feature>